<dbReference type="Proteomes" id="UP001165962">
    <property type="component" value="Unassembled WGS sequence"/>
</dbReference>
<sequence>MKTTIHLVYDVEINRALQEALEQEGYYISGSDVTLEQFKDFTTLRTLRNEIIIMDAFAGVTRKQDVIELLKEIRSNMSQTRMIIQFAEEMQNDHSFTLQIINLGIYDLHFIDEFEIENIKAWINEPKSYSDFSYITKKQEVQPKNELPLENKTKQFVPPVISNPKKKNSLLTKISSVLKRNGKEATIEQTSPQLQHALNRIKEMEEEKHIDQLAEKDIKPVIEEQPVSNKEGVKEFVPVSEEIIQPLKIEKIKNEHKDSSLPITKEIKSPLELEKIQEDKDSLPSTTIKDVEQLTTELNKDENLQKHKENEYIDVMKVIEEIEKTQFNREAKMDPANQEKLIENVLIVESQEITIPKETISIKHEEPIIEDVEILKNDQESHKKEEQGIGNLAAFETVPSSTLASQISKRKNSLLAWAQGILEADRAGESVESDDLQYKSNKESKPSRIVFNDRIVGTVRIGICGIGPGKGATHASIQTALYLASLNVGKVACVELGKNNVFNTFITDEAAQLPYGFSFKDVDFYHSDSIETLLKIGNSQYKYIVIDFGSIMAVDAQQHQEYLRTDLQVMTMGGAIWDFKEFIKSWAFFEQWDFRKKWHVLVNFADGSMFEELTSVMNKKMQKEMNACLHMNRLQPDPFTLAKDVSILQGIYGNIIPNVNNKRNIFTR</sequence>
<name>A0ABX0JLI7_9BACL</name>
<accession>A0ABX0JLI7</accession>
<proteinExistence type="predicted"/>
<dbReference type="EMBL" id="JAAOIW010000023">
    <property type="protein sequence ID" value="NHN34890.1"/>
    <property type="molecule type" value="Genomic_DNA"/>
</dbReference>
<keyword evidence="2" id="KW-1185">Reference proteome</keyword>
<evidence type="ECO:0000313" key="2">
    <source>
        <dbReference type="Proteomes" id="UP001165962"/>
    </source>
</evidence>
<gene>
    <name evidence="1" type="ORF">G9U52_34675</name>
</gene>
<comment type="caution">
    <text evidence="1">The sequence shown here is derived from an EMBL/GenBank/DDBJ whole genome shotgun (WGS) entry which is preliminary data.</text>
</comment>
<evidence type="ECO:0000313" key="1">
    <source>
        <dbReference type="EMBL" id="NHN34890.1"/>
    </source>
</evidence>
<dbReference type="RefSeq" id="WP_166156693.1">
    <property type="nucleotide sequence ID" value="NZ_JAAOIW010000023.1"/>
</dbReference>
<protein>
    <submittedName>
        <fullName evidence="1">Uncharacterized protein</fullName>
    </submittedName>
</protein>
<organism evidence="1 2">
    <name type="scientific">Paenibacillus agricola</name>
    <dbReference type="NCBI Taxonomy" id="2716264"/>
    <lineage>
        <taxon>Bacteria</taxon>
        <taxon>Bacillati</taxon>
        <taxon>Bacillota</taxon>
        <taxon>Bacilli</taxon>
        <taxon>Bacillales</taxon>
        <taxon>Paenibacillaceae</taxon>
        <taxon>Paenibacillus</taxon>
    </lineage>
</organism>
<reference evidence="1" key="1">
    <citation type="submission" date="2020-03" db="EMBL/GenBank/DDBJ databases">
        <title>Draft sequencing of Paenibacilllus sp. S3N08.</title>
        <authorList>
            <person name="Kim D.-U."/>
        </authorList>
    </citation>
    <scope>NUCLEOTIDE SEQUENCE</scope>
    <source>
        <strain evidence="1">S3N08</strain>
    </source>
</reference>